<keyword evidence="2" id="KW-1185">Reference proteome</keyword>
<dbReference type="KEGG" id="fcy:FRACYDRAFT_240798"/>
<reference evidence="1 2" key="1">
    <citation type="submission" date="2016-09" db="EMBL/GenBank/DDBJ databases">
        <title>Extensive genetic diversity and differential bi-allelic expression allows diatom success in the polar Southern Ocean.</title>
        <authorList>
            <consortium name="DOE Joint Genome Institute"/>
            <person name="Mock T."/>
            <person name="Otillar R.P."/>
            <person name="Strauss J."/>
            <person name="Dupont C."/>
            <person name="Frickenhaus S."/>
            <person name="Maumus F."/>
            <person name="Mcmullan M."/>
            <person name="Sanges R."/>
            <person name="Schmutz J."/>
            <person name="Toseland A."/>
            <person name="Valas R."/>
            <person name="Veluchamy A."/>
            <person name="Ward B.J."/>
            <person name="Allen A."/>
            <person name="Barry K."/>
            <person name="Falciatore A."/>
            <person name="Ferrante M."/>
            <person name="Fortunato A.E."/>
            <person name="Gloeckner G."/>
            <person name="Gruber A."/>
            <person name="Hipkin R."/>
            <person name="Janech M."/>
            <person name="Kroth P."/>
            <person name="Leese F."/>
            <person name="Lindquist E."/>
            <person name="Lyon B.R."/>
            <person name="Martin J."/>
            <person name="Mayer C."/>
            <person name="Parker M."/>
            <person name="Quesneville H."/>
            <person name="Raymond J."/>
            <person name="Uhlig C."/>
            <person name="Valentin K.U."/>
            <person name="Worden A.Z."/>
            <person name="Armbrust E.V."/>
            <person name="Bowler C."/>
            <person name="Green B."/>
            <person name="Moulton V."/>
            <person name="Van Oosterhout C."/>
            <person name="Grigoriev I."/>
        </authorList>
    </citation>
    <scope>NUCLEOTIDE SEQUENCE [LARGE SCALE GENOMIC DNA]</scope>
    <source>
        <strain evidence="1 2">CCMP1102</strain>
    </source>
</reference>
<proteinExistence type="predicted"/>
<sequence>MTEIELDNNKKETKSLFKTALATILEDAIYIDTVADVGATGHFSQNKGNKLNNNSMDVVVAALEIPPNNEEIALAAPTPRVLETAVAAPRLLVNHEDPEVGRKWHLSSTNEFGRTIQGVGNTRVEEDKVKGTATMHLIKKCDIPRNKKITYAQFYKYMQIHRNLIPEEIKLEYNTAEFTDQDGYVYMEVTGAIYGLSQSRYLANQDLIKNLAIFGYHPVKRTPGLWKHETRRTAFILVVDDFGVQYFRKEDANHFINPVRTD</sequence>
<dbReference type="InParanoid" id="A0A1E7F827"/>
<gene>
    <name evidence="1" type="ORF">FRACYDRAFT_240798</name>
</gene>
<evidence type="ECO:0000313" key="1">
    <source>
        <dbReference type="EMBL" id="OEU14264.1"/>
    </source>
</evidence>
<protein>
    <submittedName>
        <fullName evidence="1">Uncharacterized protein</fullName>
    </submittedName>
</protein>
<dbReference type="OrthoDB" id="50859at2759"/>
<dbReference type="Proteomes" id="UP000095751">
    <property type="component" value="Unassembled WGS sequence"/>
</dbReference>
<evidence type="ECO:0000313" key="2">
    <source>
        <dbReference type="Proteomes" id="UP000095751"/>
    </source>
</evidence>
<dbReference type="EMBL" id="KV784360">
    <property type="protein sequence ID" value="OEU14264.1"/>
    <property type="molecule type" value="Genomic_DNA"/>
</dbReference>
<name>A0A1E7F827_9STRA</name>
<organism evidence="1 2">
    <name type="scientific">Fragilariopsis cylindrus CCMP1102</name>
    <dbReference type="NCBI Taxonomy" id="635003"/>
    <lineage>
        <taxon>Eukaryota</taxon>
        <taxon>Sar</taxon>
        <taxon>Stramenopiles</taxon>
        <taxon>Ochrophyta</taxon>
        <taxon>Bacillariophyta</taxon>
        <taxon>Bacillariophyceae</taxon>
        <taxon>Bacillariophycidae</taxon>
        <taxon>Bacillariales</taxon>
        <taxon>Bacillariaceae</taxon>
        <taxon>Fragilariopsis</taxon>
    </lineage>
</organism>
<accession>A0A1E7F827</accession>
<dbReference type="AlphaFoldDB" id="A0A1E7F827"/>